<evidence type="ECO:0000256" key="1">
    <source>
        <dbReference type="SAM" id="MobiDB-lite"/>
    </source>
</evidence>
<feature type="domain" description="Myb/SANT-like DNA-binding" evidence="2">
    <location>
        <begin position="34"/>
        <end position="123"/>
    </location>
</feature>
<proteinExistence type="predicted"/>
<evidence type="ECO:0000313" key="3">
    <source>
        <dbReference type="EMBL" id="CAK9236938.1"/>
    </source>
</evidence>
<protein>
    <recommendedName>
        <fullName evidence="2">Myb/SANT-like DNA-binding domain-containing protein</fullName>
    </recommendedName>
</protein>
<reference evidence="3" key="1">
    <citation type="submission" date="2024-02" db="EMBL/GenBank/DDBJ databases">
        <authorList>
            <consortium name="ELIXIR-Norway"/>
            <consortium name="Elixir Norway"/>
        </authorList>
    </citation>
    <scope>NUCLEOTIDE SEQUENCE</scope>
</reference>
<keyword evidence="4" id="KW-1185">Reference proteome</keyword>
<organism evidence="3 4">
    <name type="scientific">Sphagnum troendelagicum</name>
    <dbReference type="NCBI Taxonomy" id="128251"/>
    <lineage>
        <taxon>Eukaryota</taxon>
        <taxon>Viridiplantae</taxon>
        <taxon>Streptophyta</taxon>
        <taxon>Embryophyta</taxon>
        <taxon>Bryophyta</taxon>
        <taxon>Sphagnophytina</taxon>
        <taxon>Sphagnopsida</taxon>
        <taxon>Sphagnales</taxon>
        <taxon>Sphagnaceae</taxon>
        <taxon>Sphagnum</taxon>
    </lineage>
</organism>
<gene>
    <name evidence="3" type="ORF">CSSPTR1EN2_LOCUS23338</name>
</gene>
<feature type="region of interest" description="Disordered" evidence="1">
    <location>
        <begin position="1"/>
        <end position="34"/>
    </location>
</feature>
<dbReference type="PANTHER" id="PTHR31307">
    <property type="entry name" value="TRIHELIX TRANSCRIPTION FACTOR ASIL2"/>
    <property type="match status" value="1"/>
</dbReference>
<dbReference type="Gene3D" id="1.10.10.60">
    <property type="entry name" value="Homeodomain-like"/>
    <property type="match status" value="1"/>
</dbReference>
<dbReference type="PANTHER" id="PTHR31307:SF45">
    <property type="entry name" value="OS09G0558200 PROTEIN"/>
    <property type="match status" value="1"/>
</dbReference>
<name>A0ABP0V4L2_9BRYO</name>
<accession>A0ABP0V4L2</accession>
<dbReference type="Pfam" id="PF13837">
    <property type="entry name" value="Myb_DNA-bind_4"/>
    <property type="match status" value="1"/>
</dbReference>
<dbReference type="Proteomes" id="UP001497512">
    <property type="component" value="Chromosome 9"/>
</dbReference>
<evidence type="ECO:0000313" key="4">
    <source>
        <dbReference type="Proteomes" id="UP001497512"/>
    </source>
</evidence>
<dbReference type="InterPro" id="IPR044822">
    <property type="entry name" value="Myb_DNA-bind_4"/>
</dbReference>
<sequence>MVQCSDAEGGAPPMGRESKKAKRDLEDMTKEKSQEWTDSSITALLDIYEEKWNYLKRGNLRSRDWSELALQVSARCHGPKAVKTASQCKNKIESMKKKYRAEKQSRNSTGTAPRWKFFTCLDTMLSGAPPPHKVLSVPPAPPPPDLGCQPAVVDIDSREGLAQVESGDSGAQECPTHVLVAPCLTNMAQSNAAHNASCCLVRARKSTVHASVAIIVSRQTSVQPLEETVTISTDQEFQEFLENEDSFLFDETNKKVVHFMSLRNNRHYHLEQKPEFSGKVITLRSPSRLPPTFLRVKLRNTKEFDSFLRSMGFVGLLPFPSNKDMDSLVLKYSELVDGSICVGYKPGRLPFMDDFQVSGMMKKTGYNNERH</sequence>
<dbReference type="InterPro" id="IPR044823">
    <property type="entry name" value="ASIL1/2-like"/>
</dbReference>
<feature type="compositionally biased region" description="Basic and acidic residues" evidence="1">
    <location>
        <begin position="23"/>
        <end position="34"/>
    </location>
</feature>
<evidence type="ECO:0000259" key="2">
    <source>
        <dbReference type="Pfam" id="PF13837"/>
    </source>
</evidence>
<dbReference type="EMBL" id="OZ019901">
    <property type="protein sequence ID" value="CAK9236938.1"/>
    <property type="molecule type" value="Genomic_DNA"/>
</dbReference>